<dbReference type="AlphaFoldDB" id="A0A8T0FJ19"/>
<sequence length="112" mass="13176">MGYDIRLIQKQGTSPQGMSPHCANQNDTQRLHPTLFVERFHPSEASVLQLISILDSMLYSYFLRDMTLIWNPYKGYQRQEVVTPDSPCYNKRKAMAYQFLTLPGLRYKDRQK</sequence>
<evidence type="ECO:0000313" key="2">
    <source>
        <dbReference type="Proteomes" id="UP000807504"/>
    </source>
</evidence>
<organism evidence="1 2">
    <name type="scientific">Argiope bruennichi</name>
    <name type="common">Wasp spider</name>
    <name type="synonym">Aranea bruennichi</name>
    <dbReference type="NCBI Taxonomy" id="94029"/>
    <lineage>
        <taxon>Eukaryota</taxon>
        <taxon>Metazoa</taxon>
        <taxon>Ecdysozoa</taxon>
        <taxon>Arthropoda</taxon>
        <taxon>Chelicerata</taxon>
        <taxon>Arachnida</taxon>
        <taxon>Araneae</taxon>
        <taxon>Araneomorphae</taxon>
        <taxon>Entelegynae</taxon>
        <taxon>Araneoidea</taxon>
        <taxon>Araneidae</taxon>
        <taxon>Argiope</taxon>
    </lineage>
</organism>
<evidence type="ECO:0000313" key="1">
    <source>
        <dbReference type="EMBL" id="KAF8791001.1"/>
    </source>
</evidence>
<comment type="caution">
    <text evidence="1">The sequence shown here is derived from an EMBL/GenBank/DDBJ whole genome shotgun (WGS) entry which is preliminary data.</text>
</comment>
<accession>A0A8T0FJ19</accession>
<protein>
    <submittedName>
        <fullName evidence="1">Uncharacterized protein</fullName>
    </submittedName>
</protein>
<keyword evidence="2" id="KW-1185">Reference proteome</keyword>
<reference evidence="1" key="2">
    <citation type="submission" date="2020-06" db="EMBL/GenBank/DDBJ databases">
        <authorList>
            <person name="Sheffer M."/>
        </authorList>
    </citation>
    <scope>NUCLEOTIDE SEQUENCE</scope>
</reference>
<proteinExistence type="predicted"/>
<reference evidence="1" key="1">
    <citation type="journal article" date="2020" name="bioRxiv">
        <title>Chromosome-level reference genome of the European wasp spider Argiope bruennichi: a resource for studies on range expansion and evolutionary adaptation.</title>
        <authorList>
            <person name="Sheffer M.M."/>
            <person name="Hoppe A."/>
            <person name="Krehenwinkel H."/>
            <person name="Uhl G."/>
            <person name="Kuss A.W."/>
            <person name="Jensen L."/>
            <person name="Jensen C."/>
            <person name="Gillespie R.G."/>
            <person name="Hoff K.J."/>
            <person name="Prost S."/>
        </authorList>
    </citation>
    <scope>NUCLEOTIDE SEQUENCE</scope>
</reference>
<dbReference type="Proteomes" id="UP000807504">
    <property type="component" value="Unassembled WGS sequence"/>
</dbReference>
<gene>
    <name evidence="1" type="ORF">HNY73_005939</name>
</gene>
<name>A0A8T0FJ19_ARGBR</name>
<dbReference type="EMBL" id="JABXBU010000011">
    <property type="protein sequence ID" value="KAF8791001.1"/>
    <property type="molecule type" value="Genomic_DNA"/>
</dbReference>